<accession>A0A5N6P871</accession>
<dbReference type="FunFam" id="3.30.420.40:FF:000542">
    <property type="entry name" value="Heat shock cognate 71 kDa protein"/>
    <property type="match status" value="1"/>
</dbReference>
<evidence type="ECO:0000256" key="2">
    <source>
        <dbReference type="ARBA" id="ARBA00022840"/>
    </source>
</evidence>
<keyword evidence="3" id="KW-0862">Zinc</keyword>
<dbReference type="GO" id="GO:0008270">
    <property type="term" value="F:zinc ion binding"/>
    <property type="evidence" value="ECO:0007669"/>
    <property type="project" value="UniProtKB-KW"/>
</dbReference>
<keyword evidence="4" id="KW-0812">Transmembrane</keyword>
<evidence type="ECO:0000256" key="3">
    <source>
        <dbReference type="PROSITE-ProRule" id="PRU00175"/>
    </source>
</evidence>
<dbReference type="GO" id="GO:0005524">
    <property type="term" value="F:ATP binding"/>
    <property type="evidence" value="ECO:0007669"/>
    <property type="project" value="UniProtKB-KW"/>
</dbReference>
<dbReference type="GO" id="GO:0140662">
    <property type="term" value="F:ATP-dependent protein folding chaperone"/>
    <property type="evidence" value="ECO:0007669"/>
    <property type="project" value="InterPro"/>
</dbReference>
<dbReference type="SMART" id="SM00184">
    <property type="entry name" value="RING"/>
    <property type="match status" value="1"/>
</dbReference>
<dbReference type="PROSITE" id="PS00297">
    <property type="entry name" value="HSP70_1"/>
    <property type="match status" value="1"/>
</dbReference>
<comment type="caution">
    <text evidence="6">The sequence shown here is derived from an EMBL/GenBank/DDBJ whole genome shotgun (WGS) entry which is preliminary data.</text>
</comment>
<sequence length="247" mass="27025">MGDPNIKSNDKVPAIGIDLGTTYSCVAVWQHNRVEIIANDQGNRTTPSYVAFNETERLIGDAAKNQAAYNPTNTIFGDPIVMASPVSPHPLITSTTMHASEPSNAGTDQQRHVGYDIVFALIVLLFIIILIYTTYLCNRIKDSQSPPTTADSDTDDDDNFNSTVVSGDHVSFPTFVYSEILKRGNATATDDTGCHICLTDYESVDVLRMLPECGHLFHVGCVDTWLKVHPTCPVCRNSPLQISSEMS</sequence>
<dbReference type="PANTHER" id="PTHR46719">
    <property type="entry name" value="TRANSCRIPTION FACTOR C2H2 FAMILY-RELATED"/>
    <property type="match status" value="1"/>
</dbReference>
<dbReference type="CDD" id="cd16461">
    <property type="entry name" value="RING-H2_EL5-like"/>
    <property type="match status" value="1"/>
</dbReference>
<dbReference type="PROSITE" id="PS50089">
    <property type="entry name" value="ZF_RING_2"/>
    <property type="match status" value="1"/>
</dbReference>
<dbReference type="InterPro" id="IPR045899">
    <property type="entry name" value="ATL71-like"/>
</dbReference>
<evidence type="ECO:0000313" key="6">
    <source>
        <dbReference type="EMBL" id="KAD5961866.1"/>
    </source>
</evidence>
<keyword evidence="3" id="KW-0479">Metal-binding</keyword>
<dbReference type="SUPFAM" id="SSF57850">
    <property type="entry name" value="RING/U-box"/>
    <property type="match status" value="1"/>
</dbReference>
<dbReference type="Pfam" id="PF13639">
    <property type="entry name" value="zf-RING_2"/>
    <property type="match status" value="1"/>
</dbReference>
<dbReference type="InterPro" id="IPR018181">
    <property type="entry name" value="Heat_shock_70_CS"/>
</dbReference>
<dbReference type="AlphaFoldDB" id="A0A5N6P871"/>
<dbReference type="Gene3D" id="3.30.420.40">
    <property type="match status" value="1"/>
</dbReference>
<keyword evidence="1" id="KW-0547">Nucleotide-binding</keyword>
<dbReference type="PRINTS" id="PR00301">
    <property type="entry name" value="HEATSHOCK70"/>
</dbReference>
<keyword evidence="2" id="KW-0067">ATP-binding</keyword>
<dbReference type="OrthoDB" id="8062037at2759"/>
<dbReference type="EMBL" id="SZYD01000006">
    <property type="protein sequence ID" value="KAD5961866.1"/>
    <property type="molecule type" value="Genomic_DNA"/>
</dbReference>
<dbReference type="Pfam" id="PF00012">
    <property type="entry name" value="HSP70"/>
    <property type="match status" value="1"/>
</dbReference>
<dbReference type="PANTHER" id="PTHR46719:SF24">
    <property type="entry name" value="ZINC FINGER, RING_FYVE_PHD-TYPE-RELATED"/>
    <property type="match status" value="1"/>
</dbReference>
<reference evidence="6 7" key="1">
    <citation type="submission" date="2019-05" db="EMBL/GenBank/DDBJ databases">
        <title>Mikania micrantha, genome provides insights into the molecular mechanism of rapid growth.</title>
        <authorList>
            <person name="Liu B."/>
        </authorList>
    </citation>
    <scope>NUCLEOTIDE SEQUENCE [LARGE SCALE GENOMIC DNA]</scope>
    <source>
        <strain evidence="6">NLD-2019</strain>
        <tissue evidence="6">Leaf</tissue>
    </source>
</reference>
<dbReference type="Proteomes" id="UP000326396">
    <property type="component" value="Linkage Group LG14"/>
</dbReference>
<feature type="transmembrane region" description="Helical" evidence="4">
    <location>
        <begin position="113"/>
        <end position="135"/>
    </location>
</feature>
<gene>
    <name evidence="6" type="ORF">E3N88_13339</name>
</gene>
<dbReference type="InterPro" id="IPR013083">
    <property type="entry name" value="Znf_RING/FYVE/PHD"/>
</dbReference>
<name>A0A5N6P871_9ASTR</name>
<keyword evidence="3" id="KW-0863">Zinc-finger</keyword>
<organism evidence="6 7">
    <name type="scientific">Mikania micrantha</name>
    <name type="common">bitter vine</name>
    <dbReference type="NCBI Taxonomy" id="192012"/>
    <lineage>
        <taxon>Eukaryota</taxon>
        <taxon>Viridiplantae</taxon>
        <taxon>Streptophyta</taxon>
        <taxon>Embryophyta</taxon>
        <taxon>Tracheophyta</taxon>
        <taxon>Spermatophyta</taxon>
        <taxon>Magnoliopsida</taxon>
        <taxon>eudicotyledons</taxon>
        <taxon>Gunneridae</taxon>
        <taxon>Pentapetalae</taxon>
        <taxon>asterids</taxon>
        <taxon>campanulids</taxon>
        <taxon>Asterales</taxon>
        <taxon>Asteraceae</taxon>
        <taxon>Asteroideae</taxon>
        <taxon>Heliantheae alliance</taxon>
        <taxon>Eupatorieae</taxon>
        <taxon>Mikania</taxon>
    </lineage>
</organism>
<dbReference type="Gene3D" id="3.30.40.10">
    <property type="entry name" value="Zinc/RING finger domain, C3HC4 (zinc finger)"/>
    <property type="match status" value="1"/>
</dbReference>
<evidence type="ECO:0000256" key="4">
    <source>
        <dbReference type="SAM" id="Phobius"/>
    </source>
</evidence>
<protein>
    <recommendedName>
        <fullName evidence="5">RING-type domain-containing protein</fullName>
    </recommendedName>
</protein>
<keyword evidence="7" id="KW-1185">Reference proteome</keyword>
<keyword evidence="4" id="KW-0472">Membrane</keyword>
<dbReference type="InterPro" id="IPR013126">
    <property type="entry name" value="Hsp_70_fam"/>
</dbReference>
<dbReference type="SUPFAM" id="SSF53067">
    <property type="entry name" value="Actin-like ATPase domain"/>
    <property type="match status" value="1"/>
</dbReference>
<proteinExistence type="predicted"/>
<evidence type="ECO:0000313" key="7">
    <source>
        <dbReference type="Proteomes" id="UP000326396"/>
    </source>
</evidence>
<dbReference type="InterPro" id="IPR001841">
    <property type="entry name" value="Znf_RING"/>
</dbReference>
<feature type="domain" description="RING-type" evidence="5">
    <location>
        <begin position="194"/>
        <end position="236"/>
    </location>
</feature>
<evidence type="ECO:0000259" key="5">
    <source>
        <dbReference type="PROSITE" id="PS50089"/>
    </source>
</evidence>
<dbReference type="InterPro" id="IPR043129">
    <property type="entry name" value="ATPase_NBD"/>
</dbReference>
<evidence type="ECO:0000256" key="1">
    <source>
        <dbReference type="ARBA" id="ARBA00022741"/>
    </source>
</evidence>
<keyword evidence="4" id="KW-1133">Transmembrane helix</keyword>